<sequence>MLRGGNGMRIFQALRYGSVRWKYAGFKVAYPRKDLLKPLVGSAVMAGMGVGMGTALCEDPPQLMLFSEGAEPLMSERNKTKMYLDDLLTSMEQDEGLKQASRSDLPAELSVMLKSLLASENVDYDIYIRILKVISRLSEKQTAALKFLKTDAVDSIYEVLKDVVGWPWDSSNYAKKMFNRFFVPGRDDSRLAEKTPQGVLMSELCSKILANMAKVALDYHPFVKDNRINLCNRMIKLSENVETKRNMLLILACIVSKEGFPEDNGTTLMNILESICEENPDPVSQWYATGGLRNMCKNSSMHKNLVVKGAIPALVNVLLTSPEPKAQALAASAVADLATSAYARAEVIRMRMVDSLTFEALGRVLKSSNQGVLRSASKAIDAILSGVPLDDRARQPIADQFKKVDVPRQITRLSLGRLPPVVSAATSCLYTLAAIDGLSEPALEAGAARVIIGACNSFDPGMASRALDALAQMSESSERADYLVQAGVLRVVLAIRSTNPVITYPLTLLLANLTRKEELRAEVAHEGGLVLLNAVSTPFSKMLPDLKRTLMVFRWVHISVNRFLSITAQMLTSGNIDEGTKKEALRVLHNLSVSGLSRVMVVQYGSLLPLIENVKNENPELKLLAVKTLSNLMEGLESSMKAFEAGGLAPLIACGKDDGELGCRAVLCVGEFTNLQELHSEIVRQGGVELFAEVIRAGRSSEAVVYAVLGLCNLAASEVARERIREAGAIGLLNSVAHTMLYSGEISAVAEAGLANLQKGEKTMIQVLPASPSKPL</sequence>
<dbReference type="InterPro" id="IPR016024">
    <property type="entry name" value="ARM-type_fold"/>
</dbReference>
<accession>A0AAV8UP78</accession>
<comment type="caution">
    <text evidence="1">The sequence shown here is derived from an EMBL/GenBank/DDBJ whole genome shotgun (WGS) entry which is preliminary data.</text>
</comment>
<dbReference type="SUPFAM" id="SSF48371">
    <property type="entry name" value="ARM repeat"/>
    <property type="match status" value="1"/>
</dbReference>
<evidence type="ECO:0008006" key="3">
    <source>
        <dbReference type="Google" id="ProtNLM"/>
    </source>
</evidence>
<dbReference type="InterPro" id="IPR011989">
    <property type="entry name" value="ARM-like"/>
</dbReference>
<evidence type="ECO:0000313" key="2">
    <source>
        <dbReference type="Proteomes" id="UP001157974"/>
    </source>
</evidence>
<protein>
    <recommendedName>
        <fullName evidence="3">Armadillo repeat-containing domain-containing protein</fullName>
    </recommendedName>
</protein>
<name>A0AAV8UP78_9RHOD</name>
<dbReference type="PANTHER" id="PTHR46241">
    <property type="entry name" value="ARMADILLO REPEAT-CONTAINING PROTEIN 4 ARMC4"/>
    <property type="match status" value="1"/>
</dbReference>
<proteinExistence type="predicted"/>
<dbReference type="SMART" id="SM00185">
    <property type="entry name" value="ARM"/>
    <property type="match status" value="6"/>
</dbReference>
<dbReference type="Proteomes" id="UP001157974">
    <property type="component" value="Unassembled WGS sequence"/>
</dbReference>
<dbReference type="PANTHER" id="PTHR46241:SF1">
    <property type="entry name" value="OUTER DYNEIN ARM-DOCKING COMPLEX SUBUNIT 2"/>
    <property type="match status" value="1"/>
</dbReference>
<keyword evidence="2" id="KW-1185">Reference proteome</keyword>
<gene>
    <name evidence="1" type="ORF">NDN08_000875</name>
</gene>
<dbReference type="Gene3D" id="1.25.10.10">
    <property type="entry name" value="Leucine-rich Repeat Variant"/>
    <property type="match status" value="3"/>
</dbReference>
<reference evidence="1 2" key="1">
    <citation type="journal article" date="2023" name="Nat. Commun.">
        <title>Origin of minicircular mitochondrial genomes in red algae.</title>
        <authorList>
            <person name="Lee Y."/>
            <person name="Cho C.H."/>
            <person name="Lee Y.M."/>
            <person name="Park S.I."/>
            <person name="Yang J.H."/>
            <person name="West J.A."/>
            <person name="Bhattacharya D."/>
            <person name="Yoon H.S."/>
        </authorList>
    </citation>
    <scope>NUCLEOTIDE SEQUENCE [LARGE SCALE GENOMIC DNA]</scope>
    <source>
        <strain evidence="1 2">CCMP1338</strain>
        <tissue evidence="1">Whole cell</tissue>
    </source>
</reference>
<evidence type="ECO:0000313" key="1">
    <source>
        <dbReference type="EMBL" id="KAJ8904354.1"/>
    </source>
</evidence>
<dbReference type="EMBL" id="JAMWBK010000006">
    <property type="protein sequence ID" value="KAJ8904354.1"/>
    <property type="molecule type" value="Genomic_DNA"/>
</dbReference>
<dbReference type="AlphaFoldDB" id="A0AAV8UP78"/>
<dbReference type="InterPro" id="IPR000225">
    <property type="entry name" value="Armadillo"/>
</dbReference>
<organism evidence="1 2">
    <name type="scientific">Rhodosorus marinus</name>
    <dbReference type="NCBI Taxonomy" id="101924"/>
    <lineage>
        <taxon>Eukaryota</taxon>
        <taxon>Rhodophyta</taxon>
        <taxon>Stylonematophyceae</taxon>
        <taxon>Stylonematales</taxon>
        <taxon>Stylonemataceae</taxon>
        <taxon>Rhodosorus</taxon>
    </lineage>
</organism>